<evidence type="ECO:0000313" key="4">
    <source>
        <dbReference type="Proteomes" id="UP000752696"/>
    </source>
</evidence>
<dbReference type="PANTHER" id="PTHR46599">
    <property type="entry name" value="PIGGYBAC TRANSPOSABLE ELEMENT-DERIVED PROTEIN 4"/>
    <property type="match status" value="1"/>
</dbReference>
<dbReference type="Pfam" id="PF13843">
    <property type="entry name" value="DDE_Tnp_1_7"/>
    <property type="match status" value="1"/>
</dbReference>
<keyword evidence="4" id="KW-1185">Reference proteome</keyword>
<evidence type="ECO:0000313" key="3">
    <source>
        <dbReference type="EMBL" id="CAD1474018.1"/>
    </source>
</evidence>
<evidence type="ECO:0000259" key="2">
    <source>
        <dbReference type="Pfam" id="PF13843"/>
    </source>
</evidence>
<dbReference type="OrthoDB" id="8194810at2759"/>
<feature type="domain" description="PiggyBac transposable element-derived protein" evidence="2">
    <location>
        <begin position="75"/>
        <end position="408"/>
    </location>
</feature>
<dbReference type="AlphaFoldDB" id="A0A6V7H472"/>
<dbReference type="EMBL" id="CAJDYZ010007073">
    <property type="protein sequence ID" value="CAD1474018.1"/>
    <property type="molecule type" value="Genomic_DNA"/>
</dbReference>
<name>A0A6V7H472_9HYME</name>
<gene>
    <name evidence="3" type="ORF">MHI_LOCUS424957</name>
</gene>
<organism evidence="3 4">
    <name type="scientific">Heterotrigona itama</name>
    <dbReference type="NCBI Taxonomy" id="395501"/>
    <lineage>
        <taxon>Eukaryota</taxon>
        <taxon>Metazoa</taxon>
        <taxon>Ecdysozoa</taxon>
        <taxon>Arthropoda</taxon>
        <taxon>Hexapoda</taxon>
        <taxon>Insecta</taxon>
        <taxon>Pterygota</taxon>
        <taxon>Neoptera</taxon>
        <taxon>Endopterygota</taxon>
        <taxon>Hymenoptera</taxon>
        <taxon>Apocrita</taxon>
        <taxon>Aculeata</taxon>
        <taxon>Apoidea</taxon>
        <taxon>Anthophila</taxon>
        <taxon>Apidae</taxon>
        <taxon>Heterotrigona</taxon>
    </lineage>
</organism>
<protein>
    <recommendedName>
        <fullName evidence="2">PiggyBac transposable element-derived protein domain-containing protein</fullName>
    </recommendedName>
</protein>
<dbReference type="PANTHER" id="PTHR46599:SF3">
    <property type="entry name" value="PIGGYBAC TRANSPOSABLE ELEMENT-DERIVED PROTEIN 4"/>
    <property type="match status" value="1"/>
</dbReference>
<feature type="non-terminal residue" evidence="3">
    <location>
        <position position="480"/>
    </location>
</feature>
<comment type="caution">
    <text evidence="3">The sequence shown here is derived from an EMBL/GenBank/DDBJ whole genome shotgun (WGS) entry which is preliminary data.</text>
</comment>
<dbReference type="Proteomes" id="UP000752696">
    <property type="component" value="Unassembled WGS sequence"/>
</dbReference>
<dbReference type="InterPro" id="IPR029526">
    <property type="entry name" value="PGBD"/>
</dbReference>
<reference evidence="3" key="1">
    <citation type="submission" date="2020-07" db="EMBL/GenBank/DDBJ databases">
        <authorList>
            <person name="Nazaruddin N."/>
        </authorList>
    </citation>
    <scope>NUCLEOTIDE SEQUENCE</scope>
</reference>
<evidence type="ECO:0000256" key="1">
    <source>
        <dbReference type="SAM" id="MobiDB-lite"/>
    </source>
</evidence>
<proteinExistence type="predicted"/>
<accession>A0A6V7H472</accession>
<sequence>MDFEHLDSDSSIEVQRPRRRSRRISSSDDSENEQCSSCINQEYVWEAENHTPIIHGFSSAGGATVNIRGLSRREELITKIITETNKYGASDAEFIPLEDDELKVFIALNILMSLVSKPTIQSYWTTDKSIETPYFKNIMSRNRFISISKNLHFSSTNNPNDPLIKIREVTQIVKKTFIRMYVPNKNISIDESLMSCRSRLHYIQFIRTKRARFGVKFYKLCDSESRYIHNFNIYTGKDKTDTGSASRNVVINLLKESQLLHKGYCLFIDNWYSSPTLYRELYNMKTNICGTARINKKGMPPELKSYKLQKGEAVIFCTKEIAAIKWKDKKDVILTTMHDLNFGETGKRNRYTGQKSLKPTAVIDYNQHMGGIDVGDQMLSKFHTMRRCKKVYKKIFFYFIDMMLLNSYIIFKNHKKDRAFHVYKQLLAEEIIDKYLANINVNNAPVNDSITRFSGRHFPVRISATLAKGNRTSKRCVVCL</sequence>
<feature type="region of interest" description="Disordered" evidence="1">
    <location>
        <begin position="1"/>
        <end position="33"/>
    </location>
</feature>